<keyword evidence="4" id="KW-1185">Reference proteome</keyword>
<evidence type="ECO:0000256" key="1">
    <source>
        <dbReference type="SAM" id="MobiDB-lite"/>
    </source>
</evidence>
<protein>
    <submittedName>
        <fullName evidence="3">Uncharacterized protein</fullName>
    </submittedName>
</protein>
<dbReference type="AlphaFoldDB" id="A0AAN7ZEB5"/>
<accession>A0AAN7ZEB5</accession>
<keyword evidence="2" id="KW-0472">Membrane</keyword>
<feature type="region of interest" description="Disordered" evidence="1">
    <location>
        <begin position="75"/>
        <end position="100"/>
    </location>
</feature>
<feature type="transmembrane region" description="Helical" evidence="2">
    <location>
        <begin position="39"/>
        <end position="63"/>
    </location>
</feature>
<keyword evidence="2" id="KW-1133">Transmembrane helix</keyword>
<evidence type="ECO:0000313" key="3">
    <source>
        <dbReference type="EMBL" id="KAK5636113.1"/>
    </source>
</evidence>
<comment type="caution">
    <text evidence="3">The sequence shown here is derived from an EMBL/GenBank/DDBJ whole genome shotgun (WGS) entry which is preliminary data.</text>
</comment>
<organism evidence="3 4">
    <name type="scientific">Xylaria bambusicola</name>
    <dbReference type="NCBI Taxonomy" id="326684"/>
    <lineage>
        <taxon>Eukaryota</taxon>
        <taxon>Fungi</taxon>
        <taxon>Dikarya</taxon>
        <taxon>Ascomycota</taxon>
        <taxon>Pezizomycotina</taxon>
        <taxon>Sordariomycetes</taxon>
        <taxon>Xylariomycetidae</taxon>
        <taxon>Xylariales</taxon>
        <taxon>Xylariaceae</taxon>
        <taxon>Xylaria</taxon>
    </lineage>
</organism>
<name>A0AAN7ZEB5_9PEZI</name>
<evidence type="ECO:0000256" key="2">
    <source>
        <dbReference type="SAM" id="Phobius"/>
    </source>
</evidence>
<dbReference type="EMBL" id="JAWHQM010000062">
    <property type="protein sequence ID" value="KAK5636113.1"/>
    <property type="molecule type" value="Genomic_DNA"/>
</dbReference>
<feature type="region of interest" description="Disordered" evidence="1">
    <location>
        <begin position="127"/>
        <end position="162"/>
    </location>
</feature>
<evidence type="ECO:0000313" key="4">
    <source>
        <dbReference type="Proteomes" id="UP001305414"/>
    </source>
</evidence>
<sequence length="222" mass="24890">MGRLPIYFRRDDAISHPTATSTPKSSEIISENMTPVDPWMIVVIVAGILIVVTLAIVMCMHFFKSRLARKTGFKPVEEKSSTYPPKRRSGKADRQTLEDQERDLMIRKSLASRSSLTASDPISQISAEEHSGDYHLANPQVSPEEPSREYRLANPLGDESERTSLREDWKAWEARIQAERGSSNPGGVRHDQHPAFAPYLSVPQPTRMASPVRGGPSVYRHI</sequence>
<feature type="region of interest" description="Disordered" evidence="1">
    <location>
        <begin position="199"/>
        <end position="222"/>
    </location>
</feature>
<dbReference type="Proteomes" id="UP001305414">
    <property type="component" value="Unassembled WGS sequence"/>
</dbReference>
<proteinExistence type="predicted"/>
<gene>
    <name evidence="3" type="ORF">RRF57_011825</name>
</gene>
<feature type="compositionally biased region" description="Basic and acidic residues" evidence="1">
    <location>
        <begin position="90"/>
        <end position="100"/>
    </location>
</feature>
<keyword evidence="2" id="KW-0812">Transmembrane</keyword>
<reference evidence="3 4" key="1">
    <citation type="submission" date="2023-10" db="EMBL/GenBank/DDBJ databases">
        <title>Draft genome sequence of Xylaria bambusicola isolate GMP-LS, the root and basal stem rot pathogen of sugarcane in Indonesia.</title>
        <authorList>
            <person name="Selvaraj P."/>
            <person name="Muralishankar V."/>
            <person name="Muruganantham S."/>
            <person name="Sp S."/>
            <person name="Haryani S."/>
            <person name="Lau K.J.X."/>
            <person name="Naqvi N.I."/>
        </authorList>
    </citation>
    <scope>NUCLEOTIDE SEQUENCE [LARGE SCALE GENOMIC DNA]</scope>
    <source>
        <strain evidence="3">GMP-LS</strain>
    </source>
</reference>